<dbReference type="Proteomes" id="UP000046392">
    <property type="component" value="Unplaced"/>
</dbReference>
<name>A0A0N5BVV3_STREA</name>
<dbReference type="WBParaSite" id="SPAL_0000995900.1">
    <property type="protein sequence ID" value="SPAL_0000995900.1"/>
    <property type="gene ID" value="SPAL_0000995900"/>
</dbReference>
<keyword evidence="1" id="KW-0472">Membrane</keyword>
<proteinExistence type="predicted"/>
<sequence>MTNVFTISNLIDTQNLNMSFRLKMLRMLQNAGDVKIIDHPKWGRRQSTFYSILYLHSKSFFMPLLYTFCIYIFRSFCVYIELCFAYTFLPRFVYAK</sequence>
<evidence type="ECO:0000313" key="2">
    <source>
        <dbReference type="Proteomes" id="UP000046392"/>
    </source>
</evidence>
<keyword evidence="1" id="KW-0812">Transmembrane</keyword>
<accession>A0A0N5BVV3</accession>
<feature type="transmembrane region" description="Helical" evidence="1">
    <location>
        <begin position="64"/>
        <end position="89"/>
    </location>
</feature>
<keyword evidence="2" id="KW-1185">Reference proteome</keyword>
<evidence type="ECO:0000313" key="3">
    <source>
        <dbReference type="WBParaSite" id="SPAL_0000995900.1"/>
    </source>
</evidence>
<organism evidence="2 3">
    <name type="scientific">Strongyloides papillosus</name>
    <name type="common">Intestinal threadworm</name>
    <dbReference type="NCBI Taxonomy" id="174720"/>
    <lineage>
        <taxon>Eukaryota</taxon>
        <taxon>Metazoa</taxon>
        <taxon>Ecdysozoa</taxon>
        <taxon>Nematoda</taxon>
        <taxon>Chromadorea</taxon>
        <taxon>Rhabditida</taxon>
        <taxon>Tylenchina</taxon>
        <taxon>Panagrolaimomorpha</taxon>
        <taxon>Strongyloidoidea</taxon>
        <taxon>Strongyloididae</taxon>
        <taxon>Strongyloides</taxon>
    </lineage>
</organism>
<reference evidence="3" key="1">
    <citation type="submission" date="2017-02" db="UniProtKB">
        <authorList>
            <consortium name="WormBaseParasite"/>
        </authorList>
    </citation>
    <scope>IDENTIFICATION</scope>
</reference>
<keyword evidence="1" id="KW-1133">Transmembrane helix</keyword>
<evidence type="ECO:0000256" key="1">
    <source>
        <dbReference type="SAM" id="Phobius"/>
    </source>
</evidence>
<dbReference type="AlphaFoldDB" id="A0A0N5BVV3"/>
<protein>
    <submittedName>
        <fullName evidence="3">40S ribosomal protein S24</fullName>
    </submittedName>
</protein>